<feature type="region of interest" description="Disordered" evidence="6">
    <location>
        <begin position="232"/>
        <end position="272"/>
    </location>
</feature>
<evidence type="ECO:0000256" key="3">
    <source>
        <dbReference type="ARBA" id="ARBA00022741"/>
    </source>
</evidence>
<dbReference type="GO" id="GO:0015807">
    <property type="term" value="P:L-amino acid transport"/>
    <property type="evidence" value="ECO:0007669"/>
    <property type="project" value="TreeGrafter"/>
</dbReference>
<organism evidence="8 9">
    <name type="scientific">Actinomadura meyerae</name>
    <dbReference type="NCBI Taxonomy" id="240840"/>
    <lineage>
        <taxon>Bacteria</taxon>
        <taxon>Bacillati</taxon>
        <taxon>Actinomycetota</taxon>
        <taxon>Actinomycetes</taxon>
        <taxon>Streptosporangiales</taxon>
        <taxon>Thermomonosporaceae</taxon>
        <taxon>Actinomadura</taxon>
    </lineage>
</organism>
<proteinExistence type="inferred from homology"/>
<dbReference type="InterPro" id="IPR052156">
    <property type="entry name" value="BCAA_Transport_ATP-bd_LivF"/>
</dbReference>
<dbReference type="PANTHER" id="PTHR43820:SF4">
    <property type="entry name" value="HIGH-AFFINITY BRANCHED-CHAIN AMINO ACID TRANSPORT ATP-BINDING PROTEIN LIVF"/>
    <property type="match status" value="1"/>
</dbReference>
<dbReference type="PANTHER" id="PTHR43820">
    <property type="entry name" value="HIGH-AFFINITY BRANCHED-CHAIN AMINO ACID TRANSPORT ATP-BINDING PROTEIN LIVF"/>
    <property type="match status" value="1"/>
</dbReference>
<comment type="similarity">
    <text evidence="1">Belongs to the ABC transporter superfamily.</text>
</comment>
<evidence type="ECO:0000256" key="4">
    <source>
        <dbReference type="ARBA" id="ARBA00022840"/>
    </source>
</evidence>
<dbReference type="OrthoDB" id="5179231at2"/>
<keyword evidence="3" id="KW-0547">Nucleotide-binding</keyword>
<evidence type="ECO:0000259" key="7">
    <source>
        <dbReference type="PROSITE" id="PS50893"/>
    </source>
</evidence>
<dbReference type="SMART" id="SM00382">
    <property type="entry name" value="AAA"/>
    <property type="match status" value="1"/>
</dbReference>
<keyword evidence="5" id="KW-0029">Amino-acid transport</keyword>
<evidence type="ECO:0000256" key="2">
    <source>
        <dbReference type="ARBA" id="ARBA00022448"/>
    </source>
</evidence>
<feature type="compositionally biased region" description="Low complexity" evidence="6">
    <location>
        <begin position="233"/>
        <end position="272"/>
    </location>
</feature>
<dbReference type="InterPro" id="IPR027417">
    <property type="entry name" value="P-loop_NTPase"/>
</dbReference>
<keyword evidence="4 8" id="KW-0067">ATP-binding</keyword>
<dbReference type="Gene3D" id="3.40.50.300">
    <property type="entry name" value="P-loop containing nucleotide triphosphate hydrolases"/>
    <property type="match status" value="1"/>
</dbReference>
<feature type="domain" description="ABC transporter" evidence="7">
    <location>
        <begin position="11"/>
        <end position="229"/>
    </location>
</feature>
<dbReference type="GO" id="GO:0005524">
    <property type="term" value="F:ATP binding"/>
    <property type="evidence" value="ECO:0007669"/>
    <property type="project" value="UniProtKB-KW"/>
</dbReference>
<reference evidence="8 9" key="1">
    <citation type="submission" date="2017-06" db="EMBL/GenBank/DDBJ databases">
        <authorList>
            <person name="Kim H.J."/>
            <person name="Triplett B.A."/>
        </authorList>
    </citation>
    <scope>NUCLEOTIDE SEQUENCE [LARGE SCALE GENOMIC DNA]</scope>
    <source>
        <strain evidence="8 9">DSM 44715</strain>
    </source>
</reference>
<dbReference type="Proteomes" id="UP000198318">
    <property type="component" value="Unassembled WGS sequence"/>
</dbReference>
<evidence type="ECO:0000313" key="9">
    <source>
        <dbReference type="Proteomes" id="UP000198318"/>
    </source>
</evidence>
<sequence>MSGGSGHGAVIEVADLVVRYGTATALDRVGLTVRAGELVALIGPNGAGKTSLVNAVLGVLRPAAGRVELGGRVALVPEGRQMFDDLTVEDNLVLGAWRRRRAKGARDAARVYEVLPQLADLRKRRAGSLSGGQQQMVAFGRALMAEPDAIVVDELSLGLAPLVTADLAEHLRALNAERGLAVLLIEQNARLALELCGRGYVLEAGRVRAEGTAAELAAGPDVADAYLGGRAATGGKTDATEAETAGAEGETAATEGKTAGTEGKAAGTEGET</sequence>
<dbReference type="PROSITE" id="PS00211">
    <property type="entry name" value="ABC_TRANSPORTER_1"/>
    <property type="match status" value="1"/>
</dbReference>
<keyword evidence="9" id="KW-1185">Reference proteome</keyword>
<evidence type="ECO:0000256" key="1">
    <source>
        <dbReference type="ARBA" id="ARBA00005417"/>
    </source>
</evidence>
<dbReference type="GO" id="GO:0015658">
    <property type="term" value="F:branched-chain amino acid transmembrane transporter activity"/>
    <property type="evidence" value="ECO:0007669"/>
    <property type="project" value="TreeGrafter"/>
</dbReference>
<gene>
    <name evidence="8" type="ORF">SAMN05443665_1017129</name>
</gene>
<dbReference type="InterPro" id="IPR017871">
    <property type="entry name" value="ABC_transporter-like_CS"/>
</dbReference>
<dbReference type="GO" id="GO:0016887">
    <property type="term" value="F:ATP hydrolysis activity"/>
    <property type="evidence" value="ECO:0007669"/>
    <property type="project" value="InterPro"/>
</dbReference>
<dbReference type="Pfam" id="PF00005">
    <property type="entry name" value="ABC_tran"/>
    <property type="match status" value="1"/>
</dbReference>
<name>A0A239KDU9_9ACTN</name>
<dbReference type="RefSeq" id="WP_089327435.1">
    <property type="nucleotide sequence ID" value="NZ_FZOR01000017.1"/>
</dbReference>
<evidence type="ECO:0000313" key="8">
    <source>
        <dbReference type="EMBL" id="SNT15892.1"/>
    </source>
</evidence>
<accession>A0A239KDU9</accession>
<dbReference type="SUPFAM" id="SSF52540">
    <property type="entry name" value="P-loop containing nucleoside triphosphate hydrolases"/>
    <property type="match status" value="1"/>
</dbReference>
<dbReference type="InterPro" id="IPR003439">
    <property type="entry name" value="ABC_transporter-like_ATP-bd"/>
</dbReference>
<dbReference type="EMBL" id="FZOR01000017">
    <property type="protein sequence ID" value="SNT15892.1"/>
    <property type="molecule type" value="Genomic_DNA"/>
</dbReference>
<dbReference type="PROSITE" id="PS50893">
    <property type="entry name" value="ABC_TRANSPORTER_2"/>
    <property type="match status" value="1"/>
</dbReference>
<dbReference type="CDD" id="cd03224">
    <property type="entry name" value="ABC_TM1139_LivF_branched"/>
    <property type="match status" value="1"/>
</dbReference>
<dbReference type="AlphaFoldDB" id="A0A239KDU9"/>
<evidence type="ECO:0000256" key="6">
    <source>
        <dbReference type="SAM" id="MobiDB-lite"/>
    </source>
</evidence>
<keyword evidence="2" id="KW-0813">Transport</keyword>
<dbReference type="InterPro" id="IPR003593">
    <property type="entry name" value="AAA+_ATPase"/>
</dbReference>
<protein>
    <submittedName>
        <fullName evidence="8">Branched-chain amino acid transport system ATP-binding protein</fullName>
    </submittedName>
</protein>
<evidence type="ECO:0000256" key="5">
    <source>
        <dbReference type="ARBA" id="ARBA00022970"/>
    </source>
</evidence>